<dbReference type="Gene3D" id="6.20.210.20">
    <property type="entry name" value="THAP domain"/>
    <property type="match status" value="1"/>
</dbReference>
<dbReference type="PANTHER" id="PTHR46927">
    <property type="entry name" value="AGAP005574-PA"/>
    <property type="match status" value="1"/>
</dbReference>
<dbReference type="PROSITE" id="PS50950">
    <property type="entry name" value="ZF_THAP"/>
    <property type="match status" value="2"/>
</dbReference>
<dbReference type="SMART" id="SM00980">
    <property type="entry name" value="THAP"/>
    <property type="match status" value="2"/>
</dbReference>
<evidence type="ECO:0000256" key="2">
    <source>
        <dbReference type="ARBA" id="ARBA00022771"/>
    </source>
</evidence>
<feature type="domain" description="THAP-type" evidence="5">
    <location>
        <begin position="283"/>
        <end position="366"/>
    </location>
</feature>
<keyword evidence="1" id="KW-0479">Metal-binding</keyword>
<evidence type="ECO:0000313" key="7">
    <source>
        <dbReference type="Proteomes" id="UP000092462"/>
    </source>
</evidence>
<keyword evidence="7" id="KW-1185">Reference proteome</keyword>
<dbReference type="SMART" id="SM00692">
    <property type="entry name" value="DM3"/>
    <property type="match status" value="2"/>
</dbReference>
<dbReference type="EnsemblMetazoa" id="PPAI005382-RA">
    <property type="protein sequence ID" value="PPAI005382-PA"/>
    <property type="gene ID" value="PPAI005382"/>
</dbReference>
<dbReference type="GO" id="GO:0008270">
    <property type="term" value="F:zinc ion binding"/>
    <property type="evidence" value="ECO:0007669"/>
    <property type="project" value="UniProtKB-KW"/>
</dbReference>
<reference evidence="6" key="1">
    <citation type="submission" date="2022-08" db="UniProtKB">
        <authorList>
            <consortium name="EnsemblMetazoa"/>
        </authorList>
    </citation>
    <scope>IDENTIFICATION</scope>
    <source>
        <strain evidence="6">Israel</strain>
    </source>
</reference>
<dbReference type="SUPFAM" id="SSF57716">
    <property type="entry name" value="Glucocorticoid receptor-like (DNA-binding domain)"/>
    <property type="match status" value="2"/>
</dbReference>
<dbReference type="AlphaFoldDB" id="A0A1B0DC43"/>
<keyword evidence="4" id="KW-0238">DNA-binding</keyword>
<organism evidence="6 7">
    <name type="scientific">Phlebotomus papatasi</name>
    <name type="common">Sandfly</name>
    <dbReference type="NCBI Taxonomy" id="29031"/>
    <lineage>
        <taxon>Eukaryota</taxon>
        <taxon>Metazoa</taxon>
        <taxon>Ecdysozoa</taxon>
        <taxon>Arthropoda</taxon>
        <taxon>Hexapoda</taxon>
        <taxon>Insecta</taxon>
        <taxon>Pterygota</taxon>
        <taxon>Neoptera</taxon>
        <taxon>Endopterygota</taxon>
        <taxon>Diptera</taxon>
        <taxon>Nematocera</taxon>
        <taxon>Psychodoidea</taxon>
        <taxon>Psychodidae</taxon>
        <taxon>Phlebotomus</taxon>
        <taxon>Phlebotomus</taxon>
    </lineage>
</organism>
<feature type="domain" description="THAP-type" evidence="5">
    <location>
        <begin position="384"/>
        <end position="485"/>
    </location>
</feature>
<dbReference type="EMBL" id="AJVK01005004">
    <property type="status" value="NOT_ANNOTATED_CDS"/>
    <property type="molecule type" value="Genomic_DNA"/>
</dbReference>
<dbReference type="EMBL" id="AJVK01005002">
    <property type="status" value="NOT_ANNOTATED_CDS"/>
    <property type="molecule type" value="Genomic_DNA"/>
</dbReference>
<proteinExistence type="predicted"/>
<keyword evidence="2" id="KW-0863">Zinc-finger</keyword>
<dbReference type="GO" id="GO:0003677">
    <property type="term" value="F:DNA binding"/>
    <property type="evidence" value="ECO:0007669"/>
    <property type="project" value="UniProtKB-UniRule"/>
</dbReference>
<evidence type="ECO:0000256" key="4">
    <source>
        <dbReference type="ARBA" id="ARBA00023125"/>
    </source>
</evidence>
<evidence type="ECO:0000256" key="3">
    <source>
        <dbReference type="ARBA" id="ARBA00022833"/>
    </source>
</evidence>
<keyword evidence="3" id="KW-0862">Zinc</keyword>
<dbReference type="VEuPathDB" id="VectorBase:PPAPM1_008486"/>
<evidence type="ECO:0000256" key="1">
    <source>
        <dbReference type="ARBA" id="ARBA00022723"/>
    </source>
</evidence>
<dbReference type="PANTHER" id="PTHR46927:SF3">
    <property type="entry name" value="THAP-TYPE DOMAIN-CONTAINING PROTEIN"/>
    <property type="match status" value="1"/>
</dbReference>
<name>A0A1B0DC43_PHLPP</name>
<sequence length="740" mass="85875">MIGYELFTKVKGRKKLKPNTVPCIFEYQDLCNIKPVVSLTTKSKRTNPSDVVDFSEFKKNFRQQVSSYTLSQYTIKETDDFVSFYIMSFTRGVPVVKVNVSITKNLRVAVYIANEKVYPCNLFWVLSKDGKLTKYTQLDILLRYYKDGNQVFVQGINKYINNLEMIDSLIDQLCDECYVYEGERSSKMSYVLSIVQSQVNFLFGEKESEDLIEFSEELLGISEDAYGIAKTMLKLPEEDPSHCPQHIDKNIDMFSDLQRHEVVVAFCSVSSIKEPQKSDISQMPFRCTVKGCPSKIRTQPGVSLFKFPDDPNVFNDWIKAIPKSNDWEYKTSHRVCSLHFDDLDFHPQLATEKRRILIKTAIPHIFYYYNYRKFGESDEDSDNMPDSCCVEYCRKKRGKNADTRAACIVHDCDSHLSGEPVTHLGLPSTPELRQTWIKAIPRRQGMFFNDKTLICINHFKTTDIMRRSRTNGIRSLRPNTVPSIFPPSAVLLKEKELNAIRLEQERMEKSKQYFNDLTSNFEKLKQTYLERIKKTILGKFRARITDTYITFFRIDFSANGVPTIKSTLTVSDSMEITITINNQLVHHKYFEQYMTHGTKLITFSQLENLLNAISVDFDQCPRPQLPYKDSLKSLKKTITDMVEDSDDYDDCDSNELQMLLINLRDIIYAQGNTPRYPVEMIVQGAKLLNMAGTSYNMIRRLILYPGEKNILNYISPDMNQLPWNSNERKILQRTDEEMNT</sequence>
<dbReference type="VEuPathDB" id="VectorBase:PPAPM1_007935"/>
<dbReference type="VEuPathDB" id="VectorBase:PPAI005382"/>
<dbReference type="InterPro" id="IPR006612">
    <property type="entry name" value="THAP_Znf"/>
</dbReference>
<dbReference type="Pfam" id="PF05485">
    <property type="entry name" value="THAP"/>
    <property type="match status" value="2"/>
</dbReference>
<protein>
    <recommendedName>
        <fullName evidence="5">THAP-type domain-containing protein</fullName>
    </recommendedName>
</protein>
<dbReference type="Proteomes" id="UP000092462">
    <property type="component" value="Unassembled WGS sequence"/>
</dbReference>
<dbReference type="InterPro" id="IPR038441">
    <property type="entry name" value="THAP_Znf_sf"/>
</dbReference>
<evidence type="ECO:0000259" key="5">
    <source>
        <dbReference type="PROSITE" id="PS50950"/>
    </source>
</evidence>
<accession>A0A1B0DC43</accession>
<dbReference type="InterPro" id="IPR052224">
    <property type="entry name" value="THAP_domain_protein"/>
</dbReference>
<dbReference type="EMBL" id="AJVK01005003">
    <property type="status" value="NOT_ANNOTATED_CDS"/>
    <property type="molecule type" value="Genomic_DNA"/>
</dbReference>
<evidence type="ECO:0000313" key="6">
    <source>
        <dbReference type="EnsemblMetazoa" id="PPAI005382-PA"/>
    </source>
</evidence>